<dbReference type="EMBL" id="SPNV01000134">
    <property type="protein sequence ID" value="KAF5860300.1"/>
    <property type="molecule type" value="Genomic_DNA"/>
</dbReference>
<evidence type="ECO:0000256" key="3">
    <source>
        <dbReference type="ARBA" id="ARBA00022833"/>
    </source>
</evidence>
<dbReference type="Pfam" id="PF04828">
    <property type="entry name" value="GFA"/>
    <property type="match status" value="1"/>
</dbReference>
<evidence type="ECO:0000256" key="4">
    <source>
        <dbReference type="ARBA" id="ARBA00023239"/>
    </source>
</evidence>
<dbReference type="SUPFAM" id="SSF51316">
    <property type="entry name" value="Mss4-like"/>
    <property type="match status" value="1"/>
</dbReference>
<evidence type="ECO:0000259" key="5">
    <source>
        <dbReference type="PROSITE" id="PS51891"/>
    </source>
</evidence>
<evidence type="ECO:0000256" key="2">
    <source>
        <dbReference type="ARBA" id="ARBA00022723"/>
    </source>
</evidence>
<keyword evidence="2" id="KW-0479">Metal-binding</keyword>
<comment type="similarity">
    <text evidence="1">Belongs to the Gfa family.</text>
</comment>
<evidence type="ECO:0000313" key="6">
    <source>
        <dbReference type="EMBL" id="KAF5860300.1"/>
    </source>
</evidence>
<comment type="caution">
    <text evidence="6">The sequence shown here is derived from an EMBL/GenBank/DDBJ whole genome shotgun (WGS) entry which is preliminary data.</text>
</comment>
<sequence length="128" mass="14168">MVLTGGCMCGAIRYQANVDKPDVKAVCHCRNCQRWTGGSSTTNVIIPRESFKLIQGEPKTYPYTADSTKTYHTFFCGVCGSGIYALKAGSLDDPNLEGEIDYELYTKRRVAYLKPLDGVKQLEGMLMP</sequence>
<accession>A0A8H6A5K5</accession>
<dbReference type="InterPro" id="IPR011057">
    <property type="entry name" value="Mss4-like_sf"/>
</dbReference>
<evidence type="ECO:0000256" key="1">
    <source>
        <dbReference type="ARBA" id="ARBA00005495"/>
    </source>
</evidence>
<reference evidence="6 7" key="1">
    <citation type="submission" date="2019-04" db="EMBL/GenBank/DDBJ databases">
        <title>Aspergillus burnettii sp. nov., novel species from soil in southeast Queensland.</title>
        <authorList>
            <person name="Gilchrist C.L.M."/>
            <person name="Pitt J.I."/>
            <person name="Lange L."/>
            <person name="Lacey H.J."/>
            <person name="Vuong D."/>
            <person name="Midgley D.J."/>
            <person name="Greenfield P."/>
            <person name="Bradbury M."/>
            <person name="Lacey E."/>
            <person name="Busk P.K."/>
            <person name="Pilgaard B."/>
            <person name="Chooi Y.H."/>
            <person name="Piggott A.M."/>
        </authorList>
    </citation>
    <scope>NUCLEOTIDE SEQUENCE [LARGE SCALE GENOMIC DNA]</scope>
    <source>
        <strain evidence="6 7">FRR 5400</strain>
    </source>
</reference>
<dbReference type="Proteomes" id="UP000541154">
    <property type="component" value="Unassembled WGS sequence"/>
</dbReference>
<organism evidence="6 7">
    <name type="scientific">Petromyces alliaceus</name>
    <name type="common">Aspergillus alliaceus</name>
    <dbReference type="NCBI Taxonomy" id="209559"/>
    <lineage>
        <taxon>Eukaryota</taxon>
        <taxon>Fungi</taxon>
        <taxon>Dikarya</taxon>
        <taxon>Ascomycota</taxon>
        <taxon>Pezizomycotina</taxon>
        <taxon>Eurotiomycetes</taxon>
        <taxon>Eurotiomycetidae</taxon>
        <taxon>Eurotiales</taxon>
        <taxon>Aspergillaceae</taxon>
        <taxon>Aspergillus</taxon>
        <taxon>Aspergillus subgen. Circumdati</taxon>
    </lineage>
</organism>
<dbReference type="Gene3D" id="3.90.1590.10">
    <property type="entry name" value="glutathione-dependent formaldehyde- activating enzyme (gfa)"/>
    <property type="match status" value="1"/>
</dbReference>
<dbReference type="AlphaFoldDB" id="A0A8H6A5K5"/>
<protein>
    <recommendedName>
        <fullName evidence="5">CENP-V/GFA domain-containing protein</fullName>
    </recommendedName>
</protein>
<evidence type="ECO:0000313" key="7">
    <source>
        <dbReference type="Proteomes" id="UP000541154"/>
    </source>
</evidence>
<keyword evidence="3" id="KW-0862">Zinc</keyword>
<dbReference type="GO" id="GO:0046872">
    <property type="term" value="F:metal ion binding"/>
    <property type="evidence" value="ECO:0007669"/>
    <property type="project" value="UniProtKB-KW"/>
</dbReference>
<proteinExistence type="inferred from homology"/>
<feature type="domain" description="CENP-V/GFA" evidence="5">
    <location>
        <begin position="3"/>
        <end position="117"/>
    </location>
</feature>
<dbReference type="PANTHER" id="PTHR33337">
    <property type="entry name" value="GFA DOMAIN-CONTAINING PROTEIN"/>
    <property type="match status" value="1"/>
</dbReference>
<keyword evidence="4" id="KW-0456">Lyase</keyword>
<keyword evidence="7" id="KW-1185">Reference proteome</keyword>
<dbReference type="PROSITE" id="PS51891">
    <property type="entry name" value="CENP_V_GFA"/>
    <property type="match status" value="1"/>
</dbReference>
<name>A0A8H6A5K5_PETAA</name>
<dbReference type="InterPro" id="IPR006913">
    <property type="entry name" value="CENP-V/GFA"/>
</dbReference>
<gene>
    <name evidence="6" type="ORF">ETB97_001720</name>
</gene>
<dbReference type="GO" id="GO:0016846">
    <property type="term" value="F:carbon-sulfur lyase activity"/>
    <property type="evidence" value="ECO:0007669"/>
    <property type="project" value="InterPro"/>
</dbReference>
<dbReference type="PANTHER" id="PTHR33337:SF30">
    <property type="entry name" value="DUF636 DOMAIN PROTEIN (AFU_ORTHOLOGUE AFUA_1G03180)"/>
    <property type="match status" value="1"/>
</dbReference>